<feature type="region of interest" description="Disordered" evidence="6">
    <location>
        <begin position="482"/>
        <end position="533"/>
    </location>
</feature>
<sequence>MQVQSRALRQAQQVGRPSVRWDELTHPSKQRRAEAEPSTTELVYATQMSMRAAGPLGASKVVKDIVEGSPSQLTSVPESKVHRPLNRTGDPMRDWARQRPGDGSITIVSGSSPDAVDVFTTSPAPPREDTSGHRARQGGGEPRLRTSSARLPPHPPKPCTILVRPLSAPLDHPNEDRKYRARSNRYTIVPHPARCPNLASHPYTKTNKCCFVPALLSLTLLSRSPIQAEFVCDRPLWVVMIKRVRLCSQRDRKQKTGNFYCIVDYPYWGHHVKKRALLLFPCGGVEKSKKYKNNKNARFLHAMCKTTHFRVKKRSKNFKVEETAVLVEEVEKRRALLFGPLKGPNLTQFHRDRGWQQVVDAVNAVAPTVRTAAELRSKFKDLKTRAKHRVNAVKREGRKTGGGQNEANTPLSAIDAKLSQFIGADSIEGIAGGVDPFRRQVINPGPSTSIAHIPDVIIFEPIPERPPLVDLPSSSLNPVDTNEGITPIFYTNPKTTPTSQTRQKKDDRGGTKRSRGNDMLAKRNQPNLGRVGF</sequence>
<feature type="compositionally biased region" description="Polar residues" evidence="6">
    <location>
        <begin position="492"/>
        <end position="501"/>
    </location>
</feature>
<dbReference type="InterPro" id="IPR028002">
    <property type="entry name" value="Myb_DNA-bind_5"/>
</dbReference>
<reference evidence="8" key="1">
    <citation type="journal article" date="2020" name="J Insects Food Feed">
        <title>The yellow mealworm (Tenebrio molitor) genome: a resource for the emerging insects as food and feed industry.</title>
        <authorList>
            <person name="Eriksson T."/>
            <person name="Andere A."/>
            <person name="Kelstrup H."/>
            <person name="Emery V."/>
            <person name="Picard C."/>
        </authorList>
    </citation>
    <scope>NUCLEOTIDE SEQUENCE</scope>
    <source>
        <strain evidence="8">Stoneville</strain>
        <tissue evidence="8">Whole head</tissue>
    </source>
</reference>
<evidence type="ECO:0000256" key="3">
    <source>
        <dbReference type="ARBA" id="ARBA00023015"/>
    </source>
</evidence>
<keyword evidence="9" id="KW-1185">Reference proteome</keyword>
<name>A0A8J6LEJ8_TENMO</name>
<dbReference type="PANTHER" id="PTHR23098">
    <property type="entry name" value="AGAP001331-PA-RELATED"/>
    <property type="match status" value="1"/>
</dbReference>
<dbReference type="EMBL" id="JABDTM020021216">
    <property type="protein sequence ID" value="KAH0816623.1"/>
    <property type="molecule type" value="Genomic_DNA"/>
</dbReference>
<accession>A0A8J6LEJ8</accession>
<reference evidence="8" key="2">
    <citation type="submission" date="2021-08" db="EMBL/GenBank/DDBJ databases">
        <authorList>
            <person name="Eriksson T."/>
        </authorList>
    </citation>
    <scope>NUCLEOTIDE SEQUENCE</scope>
    <source>
        <strain evidence="8">Stoneville</strain>
        <tissue evidence="8">Whole head</tissue>
    </source>
</reference>
<dbReference type="PANTHER" id="PTHR23098:SF16">
    <property type="entry name" value="REGULATORY PROTEIN ZESTE"/>
    <property type="match status" value="1"/>
</dbReference>
<evidence type="ECO:0000313" key="9">
    <source>
        <dbReference type="Proteomes" id="UP000719412"/>
    </source>
</evidence>
<keyword evidence="3" id="KW-0805">Transcription regulation</keyword>
<comment type="caution">
    <text evidence="8">The sequence shown here is derived from an EMBL/GenBank/DDBJ whole genome shotgun (WGS) entry which is preliminary data.</text>
</comment>
<feature type="compositionally biased region" description="Polar residues" evidence="6">
    <location>
        <begin position="1"/>
        <end position="15"/>
    </location>
</feature>
<comment type="subunit">
    <text evidence="1">Self-associates forming complexes of several hundred monomers.</text>
</comment>
<dbReference type="AlphaFoldDB" id="A0A8J6LEJ8"/>
<evidence type="ECO:0000259" key="7">
    <source>
        <dbReference type="Pfam" id="PF13873"/>
    </source>
</evidence>
<feature type="region of interest" description="Disordered" evidence="6">
    <location>
        <begin position="1"/>
        <end position="39"/>
    </location>
</feature>
<gene>
    <name evidence="8" type="ORF">GEV33_006168</name>
</gene>
<dbReference type="Pfam" id="PF13873">
    <property type="entry name" value="Myb_DNA-bind_5"/>
    <property type="match status" value="1"/>
</dbReference>
<keyword evidence="4" id="KW-0804">Transcription</keyword>
<feature type="compositionally biased region" description="Basic and acidic residues" evidence="6">
    <location>
        <begin position="19"/>
        <end position="35"/>
    </location>
</feature>
<protein>
    <recommendedName>
        <fullName evidence="2">Regulatory protein zeste</fullName>
    </recommendedName>
</protein>
<dbReference type="GO" id="GO:0005634">
    <property type="term" value="C:nucleus"/>
    <property type="evidence" value="ECO:0007669"/>
    <property type="project" value="TreeGrafter"/>
</dbReference>
<evidence type="ECO:0000313" key="8">
    <source>
        <dbReference type="EMBL" id="KAH0816623.1"/>
    </source>
</evidence>
<comment type="function">
    <text evidence="5">Involved in transvection phenomena (= synapsis-dependent gene expression), where the synaptic pairing of chromosomes carrying genes with which zeste interacts influences the expression of these genes. Zeste binds to DNA and stimulates transcription from a nearby promoter.</text>
</comment>
<proteinExistence type="predicted"/>
<feature type="domain" description="Myb/SANT-like DNA-binding" evidence="7">
    <location>
        <begin position="314"/>
        <end position="390"/>
    </location>
</feature>
<evidence type="ECO:0000256" key="2">
    <source>
        <dbReference type="ARBA" id="ARBA00016807"/>
    </source>
</evidence>
<feature type="region of interest" description="Disordered" evidence="6">
    <location>
        <begin position="69"/>
        <end position="158"/>
    </location>
</feature>
<feature type="compositionally biased region" description="Basic and acidic residues" evidence="6">
    <location>
        <begin position="90"/>
        <end position="100"/>
    </location>
</feature>
<evidence type="ECO:0000256" key="4">
    <source>
        <dbReference type="ARBA" id="ARBA00023163"/>
    </source>
</evidence>
<organism evidence="8 9">
    <name type="scientific">Tenebrio molitor</name>
    <name type="common">Yellow mealworm beetle</name>
    <dbReference type="NCBI Taxonomy" id="7067"/>
    <lineage>
        <taxon>Eukaryota</taxon>
        <taxon>Metazoa</taxon>
        <taxon>Ecdysozoa</taxon>
        <taxon>Arthropoda</taxon>
        <taxon>Hexapoda</taxon>
        <taxon>Insecta</taxon>
        <taxon>Pterygota</taxon>
        <taxon>Neoptera</taxon>
        <taxon>Endopterygota</taxon>
        <taxon>Coleoptera</taxon>
        <taxon>Polyphaga</taxon>
        <taxon>Cucujiformia</taxon>
        <taxon>Tenebrionidae</taxon>
        <taxon>Tenebrio</taxon>
    </lineage>
</organism>
<evidence type="ECO:0000256" key="1">
    <source>
        <dbReference type="ARBA" id="ARBA00011764"/>
    </source>
</evidence>
<evidence type="ECO:0000256" key="5">
    <source>
        <dbReference type="ARBA" id="ARBA00025466"/>
    </source>
</evidence>
<evidence type="ECO:0000256" key="6">
    <source>
        <dbReference type="SAM" id="MobiDB-lite"/>
    </source>
</evidence>
<dbReference type="Proteomes" id="UP000719412">
    <property type="component" value="Unassembled WGS sequence"/>
</dbReference>